<evidence type="ECO:0000313" key="1">
    <source>
        <dbReference type="EMBL" id="PQV62876.1"/>
    </source>
</evidence>
<name>A0A2S8SQ21_9BACT</name>
<organism evidence="1 2">
    <name type="scientific">Abditibacterium utsteinense</name>
    <dbReference type="NCBI Taxonomy" id="1960156"/>
    <lineage>
        <taxon>Bacteria</taxon>
        <taxon>Pseudomonadati</taxon>
        <taxon>Abditibacteriota</taxon>
        <taxon>Abditibacteriia</taxon>
        <taxon>Abditibacteriales</taxon>
        <taxon>Abditibacteriaceae</taxon>
        <taxon>Abditibacterium</taxon>
    </lineage>
</organism>
<keyword evidence="2" id="KW-1185">Reference proteome</keyword>
<dbReference type="InParanoid" id="A0A2S8SQ21"/>
<dbReference type="Proteomes" id="UP000237684">
    <property type="component" value="Unassembled WGS sequence"/>
</dbReference>
<dbReference type="OrthoDB" id="9802448at2"/>
<accession>A0A2S8SQ21</accession>
<evidence type="ECO:0000313" key="2">
    <source>
        <dbReference type="Proteomes" id="UP000237684"/>
    </source>
</evidence>
<proteinExistence type="predicted"/>
<dbReference type="EMBL" id="NIGF01000019">
    <property type="protein sequence ID" value="PQV62876.1"/>
    <property type="molecule type" value="Genomic_DNA"/>
</dbReference>
<dbReference type="AlphaFoldDB" id="A0A2S8SQ21"/>
<reference evidence="1 2" key="1">
    <citation type="journal article" date="2018" name="Syst. Appl. Microbiol.">
        <title>Abditibacterium utsteinense sp. nov., the first cultivated member of candidate phylum FBP, isolated from ice-free Antarctic soil samples.</title>
        <authorList>
            <person name="Tahon G."/>
            <person name="Tytgat B."/>
            <person name="Lebbe L."/>
            <person name="Carlier A."/>
            <person name="Willems A."/>
        </authorList>
    </citation>
    <scope>NUCLEOTIDE SEQUENCE [LARGE SCALE GENOMIC DNA]</scope>
    <source>
        <strain evidence="1 2">LMG 29911</strain>
    </source>
</reference>
<dbReference type="RefSeq" id="WP_106380969.1">
    <property type="nucleotide sequence ID" value="NZ_NIGF01000019.1"/>
</dbReference>
<sequence length="111" mass="12325">MSGRFEICIEGSGEHLKNRHYFARLAGLPTSVINRSKELLDAFSQEKLRGQNVETASIPAAQPIQNGNLFGETAPENPALDALRKLEIHELTPVQAMIQLEQLQKMARLTS</sequence>
<gene>
    <name evidence="1" type="ORF">B1R32_11916</name>
</gene>
<protein>
    <submittedName>
        <fullName evidence="1">Uncharacterized protein</fullName>
    </submittedName>
</protein>
<comment type="caution">
    <text evidence="1">The sequence shown here is derived from an EMBL/GenBank/DDBJ whole genome shotgun (WGS) entry which is preliminary data.</text>
</comment>